<feature type="region of interest" description="Disordered" evidence="5">
    <location>
        <begin position="1"/>
        <end position="23"/>
    </location>
</feature>
<dbReference type="PANTHER" id="PTHR43046:SF2">
    <property type="entry name" value="8-OXO-DGTP DIPHOSPHATASE-RELATED"/>
    <property type="match status" value="1"/>
</dbReference>
<gene>
    <name evidence="7" type="ORF">ACGFYS_35505</name>
</gene>
<evidence type="ECO:0000256" key="2">
    <source>
        <dbReference type="ARBA" id="ARBA00005582"/>
    </source>
</evidence>
<evidence type="ECO:0000313" key="8">
    <source>
        <dbReference type="Proteomes" id="UP001604282"/>
    </source>
</evidence>
<dbReference type="PROSITE" id="PS00893">
    <property type="entry name" value="NUDIX_BOX"/>
    <property type="match status" value="1"/>
</dbReference>
<comment type="caution">
    <text evidence="7">The sequence shown here is derived from an EMBL/GenBank/DDBJ whole genome shotgun (WGS) entry which is preliminary data.</text>
</comment>
<reference evidence="7 8" key="1">
    <citation type="submission" date="2024-10" db="EMBL/GenBank/DDBJ databases">
        <title>The Natural Products Discovery Center: Release of the First 8490 Sequenced Strains for Exploring Actinobacteria Biosynthetic Diversity.</title>
        <authorList>
            <person name="Kalkreuter E."/>
            <person name="Kautsar S.A."/>
            <person name="Yang D."/>
            <person name="Bader C.D."/>
            <person name="Teijaro C.N."/>
            <person name="Fluegel L."/>
            <person name="Davis C.M."/>
            <person name="Simpson J.R."/>
            <person name="Lauterbach L."/>
            <person name="Steele A.D."/>
            <person name="Gui C."/>
            <person name="Meng S."/>
            <person name="Li G."/>
            <person name="Viehrig K."/>
            <person name="Ye F."/>
            <person name="Su P."/>
            <person name="Kiefer A.F."/>
            <person name="Nichols A."/>
            <person name="Cepeda A.J."/>
            <person name="Yan W."/>
            <person name="Fan B."/>
            <person name="Jiang Y."/>
            <person name="Adhikari A."/>
            <person name="Zheng C.-J."/>
            <person name="Schuster L."/>
            <person name="Cowan T.M."/>
            <person name="Smanski M.J."/>
            <person name="Chevrette M.G."/>
            <person name="De Carvalho L.P.S."/>
            <person name="Shen B."/>
        </authorList>
    </citation>
    <scope>NUCLEOTIDE SEQUENCE [LARGE SCALE GENOMIC DNA]</scope>
    <source>
        <strain evidence="7 8">NPDC048229</strain>
    </source>
</reference>
<evidence type="ECO:0000256" key="1">
    <source>
        <dbReference type="ARBA" id="ARBA00001946"/>
    </source>
</evidence>
<dbReference type="PANTHER" id="PTHR43046">
    <property type="entry name" value="GDP-MANNOSE MANNOSYL HYDROLASE"/>
    <property type="match status" value="1"/>
</dbReference>
<dbReference type="Gene3D" id="3.90.79.10">
    <property type="entry name" value="Nucleoside Triphosphate Pyrophosphohydrolase"/>
    <property type="match status" value="1"/>
</dbReference>
<sequence>MTSDAYASDPAAASRNTRPPVPTAALGAGLVVVDARGRVLLGLDRSGVWELPGGGVEPGESIEEAAARELAEETTLRADAADVEVLGLLLDTVTSPDLTRMTAATVVRSFTGTPSPAEPEKIVRWEWTSPDGLPEALFLPSAQVLSVWRPDLPLPEAPFHRYALGRAARHRAGRAGRD</sequence>
<feature type="compositionally biased region" description="Low complexity" evidence="5">
    <location>
        <begin position="1"/>
        <end position="14"/>
    </location>
</feature>
<comment type="similarity">
    <text evidence="2 4">Belongs to the Nudix hydrolase family.</text>
</comment>
<protein>
    <submittedName>
        <fullName evidence="7">NUDIX domain-containing protein</fullName>
    </submittedName>
</protein>
<dbReference type="PROSITE" id="PS51462">
    <property type="entry name" value="NUDIX"/>
    <property type="match status" value="1"/>
</dbReference>
<name>A0ABW7C771_9ACTN</name>
<dbReference type="SUPFAM" id="SSF55811">
    <property type="entry name" value="Nudix"/>
    <property type="match status" value="1"/>
</dbReference>
<dbReference type="Proteomes" id="UP001604282">
    <property type="component" value="Unassembled WGS sequence"/>
</dbReference>
<keyword evidence="8" id="KW-1185">Reference proteome</keyword>
<dbReference type="PRINTS" id="PR00502">
    <property type="entry name" value="NUDIXFAMILY"/>
</dbReference>
<feature type="domain" description="Nudix hydrolase" evidence="6">
    <location>
        <begin position="23"/>
        <end position="151"/>
    </location>
</feature>
<evidence type="ECO:0000313" key="7">
    <source>
        <dbReference type="EMBL" id="MFG3194223.1"/>
    </source>
</evidence>
<keyword evidence="3 4" id="KW-0378">Hydrolase</keyword>
<dbReference type="InterPro" id="IPR020084">
    <property type="entry name" value="NUDIX_hydrolase_CS"/>
</dbReference>
<evidence type="ECO:0000259" key="6">
    <source>
        <dbReference type="PROSITE" id="PS51462"/>
    </source>
</evidence>
<evidence type="ECO:0000256" key="3">
    <source>
        <dbReference type="ARBA" id="ARBA00022801"/>
    </source>
</evidence>
<dbReference type="EMBL" id="JBICZW010000043">
    <property type="protein sequence ID" value="MFG3194223.1"/>
    <property type="molecule type" value="Genomic_DNA"/>
</dbReference>
<dbReference type="RefSeq" id="WP_392884906.1">
    <property type="nucleotide sequence ID" value="NZ_JBICZW010000043.1"/>
</dbReference>
<organism evidence="7 8">
    <name type="scientific">Streptomyces omiyaensis</name>
    <dbReference type="NCBI Taxonomy" id="68247"/>
    <lineage>
        <taxon>Bacteria</taxon>
        <taxon>Bacillati</taxon>
        <taxon>Actinomycetota</taxon>
        <taxon>Actinomycetes</taxon>
        <taxon>Kitasatosporales</taxon>
        <taxon>Streptomycetaceae</taxon>
        <taxon>Streptomyces</taxon>
    </lineage>
</organism>
<proteinExistence type="inferred from homology"/>
<evidence type="ECO:0000256" key="4">
    <source>
        <dbReference type="RuleBase" id="RU003476"/>
    </source>
</evidence>
<accession>A0ABW7C771</accession>
<dbReference type="InterPro" id="IPR000086">
    <property type="entry name" value="NUDIX_hydrolase_dom"/>
</dbReference>
<dbReference type="Pfam" id="PF00293">
    <property type="entry name" value="NUDIX"/>
    <property type="match status" value="1"/>
</dbReference>
<evidence type="ECO:0000256" key="5">
    <source>
        <dbReference type="SAM" id="MobiDB-lite"/>
    </source>
</evidence>
<dbReference type="InterPro" id="IPR020476">
    <property type="entry name" value="Nudix_hydrolase"/>
</dbReference>
<comment type="cofactor">
    <cofactor evidence="1">
        <name>Mg(2+)</name>
        <dbReference type="ChEBI" id="CHEBI:18420"/>
    </cofactor>
</comment>
<dbReference type="InterPro" id="IPR015797">
    <property type="entry name" value="NUDIX_hydrolase-like_dom_sf"/>
</dbReference>